<dbReference type="PANTHER" id="PTHR46876:SF1">
    <property type="entry name" value="LOW-DENSITY LIPOPROTEIN RECEPTOR-RELATED PROTEIN 11"/>
    <property type="match status" value="1"/>
</dbReference>
<evidence type="ECO:0000256" key="11">
    <source>
        <dbReference type="SAM" id="SignalP"/>
    </source>
</evidence>
<dbReference type="SMART" id="SM00192">
    <property type="entry name" value="LDLa"/>
    <property type="match status" value="1"/>
</dbReference>
<evidence type="ECO:0000256" key="8">
    <source>
        <dbReference type="PROSITE-ProRule" id="PRU00124"/>
    </source>
</evidence>
<gene>
    <name evidence="13" type="ORF">ElyMa_001034500</name>
</gene>
<protein>
    <submittedName>
        <fullName evidence="13">Low-density lipoprotein receptor-related protein 11</fullName>
    </submittedName>
</protein>
<feature type="compositionally biased region" description="Low complexity" evidence="9">
    <location>
        <begin position="397"/>
        <end position="418"/>
    </location>
</feature>
<evidence type="ECO:0000256" key="9">
    <source>
        <dbReference type="SAM" id="MobiDB-lite"/>
    </source>
</evidence>
<feature type="disulfide bond" evidence="8">
    <location>
        <begin position="339"/>
        <end position="354"/>
    </location>
</feature>
<feature type="compositionally biased region" description="Low complexity" evidence="9">
    <location>
        <begin position="555"/>
        <end position="565"/>
    </location>
</feature>
<evidence type="ECO:0000256" key="3">
    <source>
        <dbReference type="ARBA" id="ARBA00022729"/>
    </source>
</evidence>
<feature type="region of interest" description="Disordered" evidence="9">
    <location>
        <begin position="179"/>
        <end position="265"/>
    </location>
</feature>
<dbReference type="AlphaFoldDB" id="A0AAV4HNX9"/>
<evidence type="ECO:0000256" key="6">
    <source>
        <dbReference type="ARBA" id="ARBA00023157"/>
    </source>
</evidence>
<feature type="signal peptide" evidence="11">
    <location>
        <begin position="1"/>
        <end position="30"/>
    </location>
</feature>
<feature type="compositionally biased region" description="Low complexity" evidence="9">
    <location>
        <begin position="730"/>
        <end position="743"/>
    </location>
</feature>
<reference evidence="13 14" key="1">
    <citation type="journal article" date="2021" name="Elife">
        <title>Chloroplast acquisition without the gene transfer in kleptoplastic sea slugs, Plakobranchus ocellatus.</title>
        <authorList>
            <person name="Maeda T."/>
            <person name="Takahashi S."/>
            <person name="Yoshida T."/>
            <person name="Shimamura S."/>
            <person name="Takaki Y."/>
            <person name="Nagai Y."/>
            <person name="Toyoda A."/>
            <person name="Suzuki Y."/>
            <person name="Arimoto A."/>
            <person name="Ishii H."/>
            <person name="Satoh N."/>
            <person name="Nishiyama T."/>
            <person name="Hasebe M."/>
            <person name="Maruyama T."/>
            <person name="Minagawa J."/>
            <person name="Obokata J."/>
            <person name="Shigenobu S."/>
        </authorList>
    </citation>
    <scope>NUCLEOTIDE SEQUENCE [LARGE SCALE GENOMIC DNA]</scope>
</reference>
<feature type="compositionally biased region" description="Polar residues" evidence="9">
    <location>
        <begin position="916"/>
        <end position="945"/>
    </location>
</feature>
<feature type="compositionally biased region" description="Polar residues" evidence="9">
    <location>
        <begin position="575"/>
        <end position="584"/>
    </location>
</feature>
<feature type="chain" id="PRO_5043382978" evidence="11">
    <location>
        <begin position="31"/>
        <end position="1127"/>
    </location>
</feature>
<keyword evidence="5 10" id="KW-0472">Membrane</keyword>
<dbReference type="EMBL" id="BMAT01002104">
    <property type="protein sequence ID" value="GFR99047.1"/>
    <property type="molecule type" value="Genomic_DNA"/>
</dbReference>
<keyword evidence="2 10" id="KW-0812">Transmembrane</keyword>
<feature type="region of interest" description="Disordered" evidence="9">
    <location>
        <begin position="544"/>
        <end position="764"/>
    </location>
</feature>
<evidence type="ECO:0000256" key="7">
    <source>
        <dbReference type="ARBA" id="ARBA00023180"/>
    </source>
</evidence>
<dbReference type="GO" id="GO:0016020">
    <property type="term" value="C:membrane"/>
    <property type="evidence" value="ECO:0007669"/>
    <property type="project" value="UniProtKB-SubCell"/>
</dbReference>
<dbReference type="PROSITE" id="PS01209">
    <property type="entry name" value="LDLRA_1"/>
    <property type="match status" value="1"/>
</dbReference>
<feature type="compositionally biased region" description="Polar residues" evidence="9">
    <location>
        <begin position="69"/>
        <end position="87"/>
    </location>
</feature>
<dbReference type="PANTHER" id="PTHR46876">
    <property type="entry name" value="LOW-DENSITY LIPOPROTEIN RECEPTOR-RELATED PROTEIN 11"/>
    <property type="match status" value="1"/>
</dbReference>
<evidence type="ECO:0000256" key="2">
    <source>
        <dbReference type="ARBA" id="ARBA00022692"/>
    </source>
</evidence>
<dbReference type="Pfam" id="PF07502">
    <property type="entry name" value="MANEC"/>
    <property type="match status" value="1"/>
</dbReference>
<feature type="region of interest" description="Disordered" evidence="9">
    <location>
        <begin position="480"/>
        <end position="527"/>
    </location>
</feature>
<proteinExistence type="predicted"/>
<feature type="compositionally biased region" description="Low complexity" evidence="9">
    <location>
        <begin position="640"/>
        <end position="662"/>
    </location>
</feature>
<dbReference type="Proteomes" id="UP000762676">
    <property type="component" value="Unassembled WGS sequence"/>
</dbReference>
<dbReference type="Pfam" id="PF01683">
    <property type="entry name" value="EB"/>
    <property type="match status" value="1"/>
</dbReference>
<dbReference type="InterPro" id="IPR011106">
    <property type="entry name" value="MANSC_N"/>
</dbReference>
<feature type="compositionally biased region" description="Low complexity" evidence="9">
    <location>
        <begin position="372"/>
        <end position="382"/>
    </location>
</feature>
<keyword evidence="7" id="KW-0325">Glycoprotein</keyword>
<feature type="compositionally biased region" description="Polar residues" evidence="9">
    <location>
        <begin position="356"/>
        <end position="371"/>
    </location>
</feature>
<comment type="subcellular location">
    <subcellularLocation>
        <location evidence="1">Membrane</location>
        <topology evidence="1">Single-pass type I membrane protein</topology>
    </subcellularLocation>
</comment>
<evidence type="ECO:0000256" key="5">
    <source>
        <dbReference type="ARBA" id="ARBA00023136"/>
    </source>
</evidence>
<feature type="compositionally biased region" description="Basic and acidic residues" evidence="9">
    <location>
        <begin position="959"/>
        <end position="979"/>
    </location>
</feature>
<keyword evidence="13" id="KW-0449">Lipoprotein</keyword>
<feature type="compositionally biased region" description="Polar residues" evidence="9">
    <location>
        <begin position="419"/>
        <end position="447"/>
    </location>
</feature>
<feature type="domain" description="MANSC" evidence="12">
    <location>
        <begin position="100"/>
        <end position="174"/>
    </location>
</feature>
<feature type="compositionally biased region" description="Polar residues" evidence="9">
    <location>
        <begin position="663"/>
        <end position="673"/>
    </location>
</feature>
<keyword evidence="14" id="KW-1185">Reference proteome</keyword>
<dbReference type="InterPro" id="IPR023415">
    <property type="entry name" value="LDLR_class-A_CS"/>
</dbReference>
<comment type="caution">
    <text evidence="13">The sequence shown here is derived from an EMBL/GenBank/DDBJ whole genome shotgun (WGS) entry which is preliminary data.</text>
</comment>
<evidence type="ECO:0000313" key="13">
    <source>
        <dbReference type="EMBL" id="GFR99047.1"/>
    </source>
</evidence>
<name>A0AAV4HNX9_9GAST</name>
<evidence type="ECO:0000259" key="12">
    <source>
        <dbReference type="PROSITE" id="PS50986"/>
    </source>
</evidence>
<dbReference type="InterPro" id="IPR006149">
    <property type="entry name" value="EB_dom"/>
</dbReference>
<dbReference type="InterPro" id="IPR036055">
    <property type="entry name" value="LDL_receptor-like_sf"/>
</dbReference>
<feature type="region of interest" description="Disordered" evidence="9">
    <location>
        <begin position="397"/>
        <end position="468"/>
    </location>
</feature>
<feature type="transmembrane region" description="Helical" evidence="10">
    <location>
        <begin position="1079"/>
        <end position="1100"/>
    </location>
</feature>
<organism evidence="13 14">
    <name type="scientific">Elysia marginata</name>
    <dbReference type="NCBI Taxonomy" id="1093978"/>
    <lineage>
        <taxon>Eukaryota</taxon>
        <taxon>Metazoa</taxon>
        <taxon>Spiralia</taxon>
        <taxon>Lophotrochozoa</taxon>
        <taxon>Mollusca</taxon>
        <taxon>Gastropoda</taxon>
        <taxon>Heterobranchia</taxon>
        <taxon>Euthyneura</taxon>
        <taxon>Panpulmonata</taxon>
        <taxon>Sacoglossa</taxon>
        <taxon>Placobranchoidea</taxon>
        <taxon>Plakobranchidae</taxon>
        <taxon>Elysia</taxon>
    </lineage>
</organism>
<evidence type="ECO:0000256" key="1">
    <source>
        <dbReference type="ARBA" id="ARBA00004479"/>
    </source>
</evidence>
<keyword evidence="13" id="KW-0675">Receptor</keyword>
<feature type="region of interest" description="Disordered" evidence="9">
    <location>
        <begin position="779"/>
        <end position="799"/>
    </location>
</feature>
<dbReference type="PROSITE" id="PS50986">
    <property type="entry name" value="MANSC"/>
    <property type="match status" value="1"/>
</dbReference>
<feature type="compositionally biased region" description="Basic and acidic residues" evidence="9">
    <location>
        <begin position="234"/>
        <end position="252"/>
    </location>
</feature>
<feature type="compositionally biased region" description="Gly residues" evidence="9">
    <location>
        <begin position="203"/>
        <end position="212"/>
    </location>
</feature>
<keyword evidence="3 11" id="KW-0732">Signal</keyword>
<feature type="region of interest" description="Disordered" evidence="9">
    <location>
        <begin position="65"/>
        <end position="87"/>
    </location>
</feature>
<feature type="region of interest" description="Disordered" evidence="9">
    <location>
        <begin position="916"/>
        <end position="1054"/>
    </location>
</feature>
<feature type="region of interest" description="Disordered" evidence="9">
    <location>
        <begin position="356"/>
        <end position="382"/>
    </location>
</feature>
<feature type="compositionally biased region" description="Low complexity" evidence="9">
    <location>
        <begin position="449"/>
        <end position="468"/>
    </location>
</feature>
<dbReference type="InterPro" id="IPR002172">
    <property type="entry name" value="LDrepeatLR_classA_rpt"/>
</dbReference>
<dbReference type="PROSITE" id="PS50068">
    <property type="entry name" value="LDLRA_2"/>
    <property type="match status" value="1"/>
</dbReference>
<dbReference type="Gene3D" id="4.10.400.10">
    <property type="entry name" value="Low-density Lipoprotein Receptor"/>
    <property type="match status" value="1"/>
</dbReference>
<accession>A0AAV4HNX9</accession>
<keyword evidence="4 10" id="KW-1133">Transmembrane helix</keyword>
<evidence type="ECO:0000313" key="14">
    <source>
        <dbReference type="Proteomes" id="UP000762676"/>
    </source>
</evidence>
<keyword evidence="6 8" id="KW-1015">Disulfide bond</keyword>
<feature type="compositionally biased region" description="Polar residues" evidence="9">
    <location>
        <begin position="1022"/>
        <end position="1050"/>
    </location>
</feature>
<feature type="compositionally biased region" description="Polar residues" evidence="9">
    <location>
        <begin position="216"/>
        <end position="226"/>
    </location>
</feature>
<dbReference type="SMART" id="SM00765">
    <property type="entry name" value="MANEC"/>
    <property type="match status" value="1"/>
</dbReference>
<dbReference type="CDD" id="cd00112">
    <property type="entry name" value="LDLa"/>
    <property type="match status" value="1"/>
</dbReference>
<comment type="caution">
    <text evidence="8">Lacks conserved residue(s) required for the propagation of feature annotation.</text>
</comment>
<sequence length="1127" mass="120113">MAATRVNIATALDLVQIFLFLAFILTSVVAKNERVDHGIYLELSDLISNIEKRLNDPSFDSNVFDKQKPPSSLESNDRSSLLTSRVGTQEKRSNTCLEKVTEGSIIRATDSLKNGAEFLDSFKGTESNSKCQEYCCKNSSCDVAVYQDKGDRYCYLFRCEDKCLFKDHGGYLVNTITHQGGQSGENSEDISGNENDLESLSGGRTGGSGRAGIIGNTHQKMQSQGDSADGSYGETKKTSSSDGPRSEPESERLVPTPVEEEPHGPVISQHSVSLSGYCTQDIQCEDTNAACLSNNCRCRSGFYDKEGLCRTVCPPSKFECFELGTISRGPECVPKTQVCDSYMQCADGSDEFNCETAASPQQGRGWNNQNTGSYSSGMGGSISQPLLQQQQARANIQAQQLQRQQPQLQQPLAGSLSQTAVQGDIRQQQVGDVSPKQSPQQIEQVGPNSGRQQPSASSSTSTSMSGARTNSVLPVALANTIDNPGAQGPGQSPPMPIANSNHKGRQDKLTPDYSKSMQTNNKLLPYPTNPNNYQPQTGNVANLPPPAMQQSPDFQGQASAASSGARPSVGMPVMNQKTLPQNQMPRIKPSKPIGQNAPPVFSKQAGNAVIGSSGGSPRPQVNGQGPISAGNRMGPVDVASHNGLSNSSPQSSSFSKAKSQSGNGRLQPSQPGFKTTKPGQPISPVALAADQLSSKGQSDGLVKPVGGSASELGTAEANREQALSGKLAPHLQHTQQRQQQHSQIKTNRNKLNQGGKQPEGDYNSQQWVDSSAYLPYNYGGSGSASSRNQQQQIQQTMGSGGYFDPVSARYYPGGGYGQVPRVGYGQDKFPSSFFGNTASADEFSQFGGQYVPQSKSLGSNNYLSGRYPDMAGYDGSPAASSSSQYLQPGAGSGGGYDFDGEFRSPHSYQDLEFYSPMSSQQGFKSGPPSQSSYKAENSGYKSSYDSRPDFPSVPMSGKPKTDHKEIGQSSKSKSEDVKSSKPTPMSLSKPSAAPTKAHGKFGPEGVNLAKNKPSSPKPSVGHKSTTTTQKALTGERPSQTQSHKFENSGNDGAKHLFVSSSREKVIIASPGGGNAEGPIVALSLGLALTLVLLVMVACRLRGFKHRLSKGRPLNQNEADYLINGMYL</sequence>
<feature type="compositionally biased region" description="Polar residues" evidence="9">
    <location>
        <begin position="744"/>
        <end position="755"/>
    </location>
</feature>
<feature type="region of interest" description="Disordered" evidence="9">
    <location>
        <begin position="874"/>
        <end position="902"/>
    </location>
</feature>
<dbReference type="InterPro" id="IPR013980">
    <property type="entry name" value="MANSC_dom"/>
</dbReference>
<dbReference type="SUPFAM" id="SSF57424">
    <property type="entry name" value="LDL receptor-like module"/>
    <property type="match status" value="1"/>
</dbReference>
<evidence type="ECO:0000256" key="10">
    <source>
        <dbReference type="SAM" id="Phobius"/>
    </source>
</evidence>
<evidence type="ECO:0000256" key="4">
    <source>
        <dbReference type="ARBA" id="ARBA00022989"/>
    </source>
</evidence>